<dbReference type="InterPro" id="IPR036397">
    <property type="entry name" value="RNaseH_sf"/>
</dbReference>
<sequence>MTSAPAILTRVLDSLQHPLLLWPARSPSISPIEHVWDQLRCQLRHSANVQDLEERIERLYDSLPHHITACHTLLTWGQQCAHTANSVVCFILYYNPCDTVT</sequence>
<evidence type="ECO:0008006" key="3">
    <source>
        <dbReference type="Google" id="ProtNLM"/>
    </source>
</evidence>
<accession>A0A3B3THW8</accession>
<reference evidence="1" key="1">
    <citation type="submission" date="2025-08" db="UniProtKB">
        <authorList>
            <consortium name="Ensembl"/>
        </authorList>
    </citation>
    <scope>IDENTIFICATION</scope>
</reference>
<dbReference type="Gene3D" id="3.30.420.10">
    <property type="entry name" value="Ribonuclease H-like superfamily/Ribonuclease H"/>
    <property type="match status" value="1"/>
</dbReference>
<organism evidence="1 2">
    <name type="scientific">Paramormyrops kingsleyae</name>
    <dbReference type="NCBI Taxonomy" id="1676925"/>
    <lineage>
        <taxon>Eukaryota</taxon>
        <taxon>Metazoa</taxon>
        <taxon>Chordata</taxon>
        <taxon>Craniata</taxon>
        <taxon>Vertebrata</taxon>
        <taxon>Euteleostomi</taxon>
        <taxon>Actinopterygii</taxon>
        <taxon>Neopterygii</taxon>
        <taxon>Teleostei</taxon>
        <taxon>Osteoglossocephala</taxon>
        <taxon>Osteoglossomorpha</taxon>
        <taxon>Osteoglossiformes</taxon>
        <taxon>Mormyridae</taxon>
        <taxon>Paramormyrops</taxon>
    </lineage>
</organism>
<evidence type="ECO:0000313" key="1">
    <source>
        <dbReference type="Ensembl" id="ENSPKIP00000042003.1"/>
    </source>
</evidence>
<evidence type="ECO:0000313" key="2">
    <source>
        <dbReference type="Proteomes" id="UP000261540"/>
    </source>
</evidence>
<name>A0A3B3THW8_9TELE</name>
<dbReference type="Proteomes" id="UP000261540">
    <property type="component" value="Unplaced"/>
</dbReference>
<proteinExistence type="predicted"/>
<protein>
    <recommendedName>
        <fullName evidence="3">Tc1-like transposase DDE domain-containing protein</fullName>
    </recommendedName>
</protein>
<dbReference type="GO" id="GO:0003676">
    <property type="term" value="F:nucleic acid binding"/>
    <property type="evidence" value="ECO:0007669"/>
    <property type="project" value="InterPro"/>
</dbReference>
<dbReference type="Ensembl" id="ENSPKIT00000023170.1">
    <property type="protein sequence ID" value="ENSPKIP00000042003.1"/>
    <property type="gene ID" value="ENSPKIG00000018413.1"/>
</dbReference>
<keyword evidence="2" id="KW-1185">Reference proteome</keyword>
<dbReference type="AlphaFoldDB" id="A0A3B3THW8"/>
<reference evidence="1" key="2">
    <citation type="submission" date="2025-09" db="UniProtKB">
        <authorList>
            <consortium name="Ensembl"/>
        </authorList>
    </citation>
    <scope>IDENTIFICATION</scope>
</reference>